<proteinExistence type="predicted"/>
<dbReference type="GO" id="GO:0043622">
    <property type="term" value="P:cortical microtubule organization"/>
    <property type="evidence" value="ECO:0007669"/>
    <property type="project" value="TreeGrafter"/>
</dbReference>
<evidence type="ECO:0000313" key="3">
    <source>
        <dbReference type="Proteomes" id="UP000030645"/>
    </source>
</evidence>
<sequence length="314" mass="34749">MMSFVTNGRKNDTAAPVKDEDLSLFRELHQQKRRNQLLNPLSVSDEFDTTSPFPTHHDHPNGNYQIFRIPSNKKGSAGSDFLAENDKHDYDWPSKNNIIGNIDVQKPAAHNKKSKPTATSKNDVVHKPSSSTTTTNYTKTSISSASKERQYHNIILGYSNETPPNLRTEQRSSSATRGRAAAAVAPPTRPRQKSCSPSVTRGRKAEPILTVNKNKLLQAQEKNTSMVVGSRMVEKVMNARKSAIISSSTNNNTSSIININAGHRLKLDTKPNYWNSRPNQKSAAAFGLAGNEHNSNSNMVISKTLISREKARSK</sequence>
<evidence type="ECO:0000256" key="1">
    <source>
        <dbReference type="SAM" id="MobiDB-lite"/>
    </source>
</evidence>
<accession>W9S4B8</accession>
<dbReference type="EMBL" id="KE346066">
    <property type="protein sequence ID" value="EXC25315.1"/>
    <property type="molecule type" value="Genomic_DNA"/>
</dbReference>
<gene>
    <name evidence="2" type="ORF">L484_003749</name>
</gene>
<name>W9S4B8_9ROSA</name>
<dbReference type="PANTHER" id="PTHR31949">
    <property type="entry name" value="GASTRIC MUCIN-LIKE PROTEIN"/>
    <property type="match status" value="1"/>
</dbReference>
<dbReference type="Proteomes" id="UP000030645">
    <property type="component" value="Unassembled WGS sequence"/>
</dbReference>
<feature type="compositionally biased region" description="Low complexity" evidence="1">
    <location>
        <begin position="129"/>
        <end position="144"/>
    </location>
</feature>
<dbReference type="PANTHER" id="PTHR31949:SF6">
    <property type="entry name" value="DUF4005 DOMAIN-CONTAINING PROTEIN"/>
    <property type="match status" value="1"/>
</dbReference>
<dbReference type="eggNOG" id="ENOG502R331">
    <property type="taxonomic scope" value="Eukaryota"/>
</dbReference>
<organism evidence="2 3">
    <name type="scientific">Morus notabilis</name>
    <dbReference type="NCBI Taxonomy" id="981085"/>
    <lineage>
        <taxon>Eukaryota</taxon>
        <taxon>Viridiplantae</taxon>
        <taxon>Streptophyta</taxon>
        <taxon>Embryophyta</taxon>
        <taxon>Tracheophyta</taxon>
        <taxon>Spermatophyta</taxon>
        <taxon>Magnoliopsida</taxon>
        <taxon>eudicotyledons</taxon>
        <taxon>Gunneridae</taxon>
        <taxon>Pentapetalae</taxon>
        <taxon>rosids</taxon>
        <taxon>fabids</taxon>
        <taxon>Rosales</taxon>
        <taxon>Moraceae</taxon>
        <taxon>Moreae</taxon>
        <taxon>Morus</taxon>
    </lineage>
</organism>
<evidence type="ECO:0000313" key="2">
    <source>
        <dbReference type="EMBL" id="EXC25315.1"/>
    </source>
</evidence>
<feature type="region of interest" description="Disordered" evidence="1">
    <location>
        <begin position="105"/>
        <end position="203"/>
    </location>
</feature>
<keyword evidence="3" id="KW-1185">Reference proteome</keyword>
<dbReference type="AlphaFoldDB" id="W9S4B8"/>
<protein>
    <submittedName>
        <fullName evidence="2">Uncharacterized protein</fullName>
    </submittedName>
</protein>
<dbReference type="GO" id="GO:0055028">
    <property type="term" value="C:cortical microtubule"/>
    <property type="evidence" value="ECO:0007669"/>
    <property type="project" value="TreeGrafter"/>
</dbReference>
<feature type="compositionally biased region" description="Low complexity" evidence="1">
    <location>
        <begin position="171"/>
        <end position="186"/>
    </location>
</feature>
<reference evidence="3" key="1">
    <citation type="submission" date="2013-01" db="EMBL/GenBank/DDBJ databases">
        <title>Draft Genome Sequence of a Mulberry Tree, Morus notabilis C.K. Schneid.</title>
        <authorList>
            <person name="He N."/>
            <person name="Zhao S."/>
        </authorList>
    </citation>
    <scope>NUCLEOTIDE SEQUENCE</scope>
</reference>